<dbReference type="RefSeq" id="WP_273576806.1">
    <property type="nucleotide sequence ID" value="NZ_JAQRFN010000026.1"/>
</dbReference>
<name>A0ABT5LX39_9GAMM</name>
<accession>A0ABT5LX39</accession>
<proteinExistence type="predicted"/>
<protein>
    <recommendedName>
        <fullName evidence="3">CD-NTase associated protein 4-like DNA endonuclease domain-containing protein</fullName>
    </recommendedName>
</protein>
<keyword evidence="2" id="KW-1185">Reference proteome</keyword>
<dbReference type="EMBL" id="JAQRFN010000026">
    <property type="protein sequence ID" value="MDC9598293.1"/>
    <property type="molecule type" value="Genomic_DNA"/>
</dbReference>
<dbReference type="Proteomes" id="UP001220225">
    <property type="component" value="Unassembled WGS sequence"/>
</dbReference>
<organism evidence="1 2">
    <name type="scientific">Xenorhabdus anantnagensis</name>
    <dbReference type="NCBI Taxonomy" id="3025875"/>
    <lineage>
        <taxon>Bacteria</taxon>
        <taxon>Pseudomonadati</taxon>
        <taxon>Pseudomonadota</taxon>
        <taxon>Gammaproteobacteria</taxon>
        <taxon>Enterobacterales</taxon>
        <taxon>Morganellaceae</taxon>
        <taxon>Xenorhabdus</taxon>
    </lineage>
</organism>
<comment type="caution">
    <text evidence="1">The sequence shown here is derived from an EMBL/GenBank/DDBJ whole genome shotgun (WGS) entry which is preliminary data.</text>
</comment>
<gene>
    <name evidence="1" type="ORF">PSI14_15945</name>
</gene>
<evidence type="ECO:0000313" key="2">
    <source>
        <dbReference type="Proteomes" id="UP001220225"/>
    </source>
</evidence>
<evidence type="ECO:0000313" key="1">
    <source>
        <dbReference type="EMBL" id="MDC9598293.1"/>
    </source>
</evidence>
<evidence type="ECO:0008006" key="3">
    <source>
        <dbReference type="Google" id="ProtNLM"/>
    </source>
</evidence>
<sequence>MSESINSGVDGGSGYTFQRCCVVYLLFDDYEKLITSSIDYFICIEHHEDFLFAFIDENGNIENIDTYQAKKSRDDWKTDQKFCEIIGKISLVGKELINDTHPKVDTYAHTLSFLTNRNILLQGKRVQGKKRALEKIQISNISRNYSELNNEIKENIQSNLKDGEMADFNQLANVRFNFIDLPQSYKGWKRTLTGLSTEILGSDVSDHEAVITTLMALLQDVELAYNNAGYALLTEKSKRLTKQKINTTFNMFAESKKTFDFWRQCSEELSKGLQIKLPIKRKAKELLDNCFDFFKDIQQIEYKKIYKFVSESTDVDENHSSEPECIIELYQMYISEYNPRLEEHMVAFAIIAAYVETRGMYA</sequence>
<reference evidence="1 2" key="1">
    <citation type="submission" date="2023-02" db="EMBL/GenBank/DDBJ databases">
        <title>Entomopathogenic bacteria.</title>
        <authorList>
            <person name="Machado R.A."/>
        </authorList>
    </citation>
    <scope>NUCLEOTIDE SEQUENCE [LARGE SCALE GENOMIC DNA]</scope>
    <source>
        <strain evidence="1 2">XENO-2</strain>
    </source>
</reference>